<feature type="domain" description="MADF" evidence="3">
    <location>
        <begin position="110"/>
        <end position="198"/>
    </location>
</feature>
<reference evidence="5" key="1">
    <citation type="submission" date="2025-08" db="UniProtKB">
        <authorList>
            <consortium name="RefSeq"/>
        </authorList>
    </citation>
    <scope>IDENTIFICATION</scope>
    <source>
        <tissue evidence="5">Gonads</tissue>
    </source>
</reference>
<dbReference type="InterPro" id="IPR006578">
    <property type="entry name" value="MADF-dom"/>
</dbReference>
<feature type="coiled-coil region" evidence="1">
    <location>
        <begin position="259"/>
        <end position="286"/>
    </location>
</feature>
<sequence>MLPRKKVKARVKIENSSTCSDIGWGRGAAAQLAPEEPASIVDGAPGPSVSEAESIASQMCTMAAIHLQAAQSSSDSDNERPPSEATQSHKKRRREMVTADFTERQEQEMVDWLQAPEQDCLLNKKHPNYIKKGLKDALWEQKAREMDKTSDQLKKWYVNMRSRFGKLKQVFPGSGSNELTARDCWILRHFEFLRPHLIVQVKKRMSMKAKVRARAAQAEAPRVPQCEFESVGTDHHPLAAAQLDAYTPLVSMPGASNHIEATRGNIAEMQRQILNEQNKLSRVEKSPMHRQKDIFADFMKEVTYTFPPTMWLRFQSEVNSLLQKYQLELHQQTPMQTQQLHQDDDTSRPIVCMYSPTPIKQNEMSE</sequence>
<evidence type="ECO:0000256" key="1">
    <source>
        <dbReference type="SAM" id="Coils"/>
    </source>
</evidence>
<dbReference type="InParanoid" id="A0A1S3KBX0"/>
<proteinExistence type="predicted"/>
<protein>
    <submittedName>
        <fullName evidence="5">Uncharacterized protein LOC106180640</fullName>
    </submittedName>
</protein>
<feature type="region of interest" description="Disordered" evidence="2">
    <location>
        <begin position="20"/>
        <end position="50"/>
    </location>
</feature>
<dbReference type="Proteomes" id="UP000085678">
    <property type="component" value="Unplaced"/>
</dbReference>
<feature type="region of interest" description="Disordered" evidence="2">
    <location>
        <begin position="68"/>
        <end position="95"/>
    </location>
</feature>
<dbReference type="GeneID" id="106180640"/>
<dbReference type="OMA" id="WILRHFE"/>
<evidence type="ECO:0000313" key="5">
    <source>
        <dbReference type="RefSeq" id="XP_013420125.1"/>
    </source>
</evidence>
<dbReference type="OrthoDB" id="6156504at2759"/>
<dbReference type="KEGG" id="lak:106180640"/>
<evidence type="ECO:0000259" key="3">
    <source>
        <dbReference type="PROSITE" id="PS51029"/>
    </source>
</evidence>
<dbReference type="PROSITE" id="PS51029">
    <property type="entry name" value="MADF"/>
    <property type="match status" value="1"/>
</dbReference>
<organism evidence="4 5">
    <name type="scientific">Lingula anatina</name>
    <name type="common">Brachiopod</name>
    <name type="synonym">Lingula unguis</name>
    <dbReference type="NCBI Taxonomy" id="7574"/>
    <lineage>
        <taxon>Eukaryota</taxon>
        <taxon>Metazoa</taxon>
        <taxon>Spiralia</taxon>
        <taxon>Lophotrochozoa</taxon>
        <taxon>Brachiopoda</taxon>
        <taxon>Linguliformea</taxon>
        <taxon>Lingulata</taxon>
        <taxon>Lingulida</taxon>
        <taxon>Linguloidea</taxon>
        <taxon>Lingulidae</taxon>
        <taxon>Lingula</taxon>
    </lineage>
</organism>
<keyword evidence="1" id="KW-0175">Coiled coil</keyword>
<name>A0A1S3KBX0_LINAN</name>
<keyword evidence="4" id="KW-1185">Reference proteome</keyword>
<dbReference type="RefSeq" id="XP_013420125.1">
    <property type="nucleotide sequence ID" value="XM_013564671.1"/>
</dbReference>
<dbReference type="AlphaFoldDB" id="A0A1S3KBX0"/>
<evidence type="ECO:0000313" key="4">
    <source>
        <dbReference type="Proteomes" id="UP000085678"/>
    </source>
</evidence>
<gene>
    <name evidence="5" type="primary">LOC106180640</name>
</gene>
<accession>A0A1S3KBX0</accession>
<dbReference type="Pfam" id="PF10545">
    <property type="entry name" value="MADF_DNA_bdg"/>
    <property type="match status" value="1"/>
</dbReference>
<evidence type="ECO:0000256" key="2">
    <source>
        <dbReference type="SAM" id="MobiDB-lite"/>
    </source>
</evidence>